<dbReference type="Gene3D" id="3.90.550.10">
    <property type="entry name" value="Spore Coat Polysaccharide Biosynthesis Protein SpsA, Chain A"/>
    <property type="match status" value="1"/>
</dbReference>
<feature type="signal peptide" evidence="9">
    <location>
        <begin position="1"/>
        <end position="22"/>
    </location>
</feature>
<dbReference type="GO" id="GO:0047262">
    <property type="term" value="F:polygalacturonate 4-alpha-galacturonosyltransferase activity"/>
    <property type="evidence" value="ECO:0007669"/>
    <property type="project" value="InterPro"/>
</dbReference>
<accession>A0A9E7JWH9</accession>
<feature type="region of interest" description="Disordered" evidence="8">
    <location>
        <begin position="85"/>
        <end position="122"/>
    </location>
</feature>
<keyword evidence="11" id="KW-0808">Transferase</keyword>
<evidence type="ECO:0000256" key="5">
    <source>
        <dbReference type="ARBA" id="ARBA00018111"/>
    </source>
</evidence>
<protein>
    <recommendedName>
        <fullName evidence="5">Regulatory protein RecX</fullName>
    </recommendedName>
</protein>
<evidence type="ECO:0000256" key="3">
    <source>
        <dbReference type="ARBA" id="ARBA00006351"/>
    </source>
</evidence>
<sequence length="1013" mass="114819">MTRRRLVLALLCLTVLSPIVLYTDRLSASSNPSSNDEVGDEASSLSFGTNDVGELRALAQVALEFSPKFSASELTNSVKEPIGVVYSDNSNNSNQILTTPKDGSKDSTAKELPLGKSEEHKSRVLSVAVDERSLPETEGVIKEVTDGVTGNNSLEKPESAEENKEKVKIEETGSQQTIPITVPEKEENKFEEKVKQVPPRNNTEKHHIVPSEKKSSGTTIPDARVRQLKDQLIRAKVYLSIGPIRSNPHFVRELRLRIKDVQRALGDATKDSDLPRNAYERLKAMELTLAKGKQIQDDCAAVVKKLRAMVHSSEEQLRVHKKQSLFLAQLAAKTIPKGLHCLPLRLSAEYFSMNSSQRQFPYEEKLEDPDLFHYALFSDNVLATAVVVNSTVSNAKNPADHVFHIVTDRLNYAAMRMWFLANPPGKAAIQVQNIEEFTWLNDSYSPVLKQLRSQSMIDYYFRTHHATANSDANLKYRNPKYLSILNHLRFYLPEVFPKLHKVVFLDDDVVVQRDLTGLWEINMKGKVNGAIETCGESFHRFDKYLNFSSPLIAKRFNPRSCGWAYGMNVFDLDEWRRQKVTEVYHYWQNLQKIVIKINVICDRCRNKALKLASSVRGVESVAIQGRNRNRVVVTGEGVDSVYLTSILRKKMGYAEIICISRVNIDEVQECEEPGHQEVPQCYDNYCGPPQMMSNGVCNTCSNVPDSASASCPNLKGKLLRQEKMATLLANRRFQISLHGQFRCLVISSWVKNRRDSSGRVRCIPGEYAMLKKAAKFSHLKTAKEKETYPTEIVSSKNIKFHGNFSRNNHPDEEGASSSGIFDGTEELLEFKDVSSYSLDIMEDAAKQEFELCPVEEQDSDISKITETEEVMKSRIKQDAEQMAIELLSGRGLINDGLYAESFSHSRWLSSTWGPKRIKKALRHKGVNEKVADKATKEVFEEDDTGGGNWNIQHGMSKHSMERLYLQASKQWFRSQDSSPQIRKSRIVRWLQYRGFSWGITSNILRRLESDYPP</sequence>
<feature type="region of interest" description="Disordered" evidence="8">
    <location>
        <begin position="147"/>
        <end position="218"/>
    </location>
</feature>
<evidence type="ECO:0000313" key="11">
    <source>
        <dbReference type="EMBL" id="URD97112.1"/>
    </source>
</evidence>
<feature type="compositionally biased region" description="Basic and acidic residues" evidence="8">
    <location>
        <begin position="183"/>
        <end position="195"/>
    </location>
</feature>
<evidence type="ECO:0000256" key="7">
    <source>
        <dbReference type="ARBA" id="ARBA00022676"/>
    </source>
</evidence>
<dbReference type="InterPro" id="IPR053925">
    <property type="entry name" value="RecX_HTH_3rd"/>
</dbReference>
<proteinExistence type="inferred from homology"/>
<dbReference type="Gene3D" id="1.10.10.10">
    <property type="entry name" value="Winged helix-like DNA-binding domain superfamily/Winged helix DNA-binding domain"/>
    <property type="match status" value="2"/>
</dbReference>
<dbReference type="GO" id="GO:0046872">
    <property type="term" value="F:metal ion binding"/>
    <property type="evidence" value="ECO:0007669"/>
    <property type="project" value="InterPro"/>
</dbReference>
<dbReference type="Pfam" id="PF01501">
    <property type="entry name" value="Glyco_transf_8"/>
    <property type="match status" value="1"/>
</dbReference>
<dbReference type="InterPro" id="IPR029993">
    <property type="entry name" value="GAUT"/>
</dbReference>
<dbReference type="InterPro" id="IPR003783">
    <property type="entry name" value="Regulatory_RecX"/>
</dbReference>
<dbReference type="PANTHER" id="PTHR32116">
    <property type="entry name" value="GALACTURONOSYLTRANSFERASE 4-RELATED"/>
    <property type="match status" value="1"/>
</dbReference>
<evidence type="ECO:0000256" key="8">
    <source>
        <dbReference type="SAM" id="MobiDB-lite"/>
    </source>
</evidence>
<dbReference type="InterPro" id="IPR053924">
    <property type="entry name" value="RecX_HTH_2nd"/>
</dbReference>
<dbReference type="AlphaFoldDB" id="A0A9E7JWH9"/>
<evidence type="ECO:0000259" key="10">
    <source>
        <dbReference type="PROSITE" id="PS50846"/>
    </source>
</evidence>
<comment type="subcellular location">
    <subcellularLocation>
        <location evidence="1">Cytoplasm</location>
    </subcellularLocation>
</comment>
<dbReference type="PROSITE" id="PS50846">
    <property type="entry name" value="HMA_2"/>
    <property type="match status" value="1"/>
</dbReference>
<dbReference type="OrthoDB" id="411524at2759"/>
<dbReference type="Proteomes" id="UP001055439">
    <property type="component" value="Chromosome 4"/>
</dbReference>
<evidence type="ECO:0000313" key="12">
    <source>
        <dbReference type="Proteomes" id="UP001055439"/>
    </source>
</evidence>
<keyword evidence="12" id="KW-1185">Reference proteome</keyword>
<keyword evidence="7" id="KW-0328">Glycosyltransferase</keyword>
<dbReference type="Pfam" id="PF21981">
    <property type="entry name" value="RecX_HTH3"/>
    <property type="match status" value="1"/>
</dbReference>
<comment type="similarity">
    <text evidence="4">Belongs to the RecX family.</text>
</comment>
<dbReference type="Pfam" id="PF25557">
    <property type="entry name" value="GAUT_1"/>
    <property type="match status" value="1"/>
</dbReference>
<feature type="compositionally biased region" description="Basic and acidic residues" evidence="8">
    <location>
        <begin position="155"/>
        <end position="171"/>
    </location>
</feature>
<feature type="compositionally biased region" description="Polar residues" evidence="8">
    <location>
        <begin position="87"/>
        <end position="98"/>
    </location>
</feature>
<evidence type="ECO:0000256" key="4">
    <source>
        <dbReference type="ARBA" id="ARBA00009695"/>
    </source>
</evidence>
<comment type="pathway">
    <text evidence="2">Glycan metabolism; pectin biosynthesis.</text>
</comment>
<dbReference type="SUPFAM" id="SSF53448">
    <property type="entry name" value="Nucleotide-diphospho-sugar transferases"/>
    <property type="match status" value="1"/>
</dbReference>
<feature type="chain" id="PRO_5039590820" description="Regulatory protein RecX" evidence="9">
    <location>
        <begin position="23"/>
        <end position="1013"/>
    </location>
</feature>
<dbReference type="InterPro" id="IPR036388">
    <property type="entry name" value="WH-like_DNA-bd_sf"/>
</dbReference>
<dbReference type="Gene3D" id="3.30.70.100">
    <property type="match status" value="1"/>
</dbReference>
<dbReference type="GO" id="GO:0006282">
    <property type="term" value="P:regulation of DNA repair"/>
    <property type="evidence" value="ECO:0007669"/>
    <property type="project" value="InterPro"/>
</dbReference>
<organism evidence="11 12">
    <name type="scientific">Musa troglodytarum</name>
    <name type="common">fe'i banana</name>
    <dbReference type="NCBI Taxonomy" id="320322"/>
    <lineage>
        <taxon>Eukaryota</taxon>
        <taxon>Viridiplantae</taxon>
        <taxon>Streptophyta</taxon>
        <taxon>Embryophyta</taxon>
        <taxon>Tracheophyta</taxon>
        <taxon>Spermatophyta</taxon>
        <taxon>Magnoliopsida</taxon>
        <taxon>Liliopsida</taxon>
        <taxon>Zingiberales</taxon>
        <taxon>Musaceae</taxon>
        <taxon>Musa</taxon>
    </lineage>
</organism>
<dbReference type="EMBL" id="CP097506">
    <property type="protein sequence ID" value="URD97112.1"/>
    <property type="molecule type" value="Genomic_DNA"/>
</dbReference>
<dbReference type="HAMAP" id="MF_01114">
    <property type="entry name" value="RecX"/>
    <property type="match status" value="1"/>
</dbReference>
<dbReference type="InterPro" id="IPR029044">
    <property type="entry name" value="Nucleotide-diphossugar_trans"/>
</dbReference>
<feature type="domain" description="HMA" evidence="10">
    <location>
        <begin position="590"/>
        <end position="659"/>
    </location>
</feature>
<evidence type="ECO:0000256" key="2">
    <source>
        <dbReference type="ARBA" id="ARBA00004877"/>
    </source>
</evidence>
<feature type="compositionally biased region" description="Basic and acidic residues" evidence="8">
    <location>
        <begin position="202"/>
        <end position="215"/>
    </location>
</feature>
<evidence type="ECO:0000256" key="6">
    <source>
        <dbReference type="ARBA" id="ARBA00022490"/>
    </source>
</evidence>
<comment type="similarity">
    <text evidence="3">Belongs to the glycosyltransferase 8 family.</text>
</comment>
<gene>
    <name evidence="11" type="ORF">MUK42_29206</name>
</gene>
<dbReference type="PANTHER" id="PTHR32116:SF7">
    <property type="entry name" value="GALACTURONOSYLTRANSFERASE 4-RELATED"/>
    <property type="match status" value="1"/>
</dbReference>
<keyword evidence="9" id="KW-0732">Signal</keyword>
<dbReference type="Pfam" id="PF02631">
    <property type="entry name" value="RecX_HTH2"/>
    <property type="match status" value="1"/>
</dbReference>
<evidence type="ECO:0000256" key="1">
    <source>
        <dbReference type="ARBA" id="ARBA00004496"/>
    </source>
</evidence>
<reference evidence="11" key="1">
    <citation type="submission" date="2022-05" db="EMBL/GenBank/DDBJ databases">
        <title>The Musa troglodytarum L. genome provides insights into the mechanism of non-climacteric behaviour and enrichment of carotenoids.</title>
        <authorList>
            <person name="Wang J."/>
        </authorList>
    </citation>
    <scope>NUCLEOTIDE SEQUENCE</scope>
    <source>
        <tissue evidence="11">Leaf</tissue>
    </source>
</reference>
<keyword evidence="6" id="KW-0963">Cytoplasm</keyword>
<dbReference type="GO" id="GO:0005737">
    <property type="term" value="C:cytoplasm"/>
    <property type="evidence" value="ECO:0007669"/>
    <property type="project" value="UniProtKB-SubCell"/>
</dbReference>
<dbReference type="InterPro" id="IPR006121">
    <property type="entry name" value="HMA_dom"/>
</dbReference>
<name>A0A9E7JWH9_9LILI</name>
<evidence type="ECO:0000256" key="9">
    <source>
        <dbReference type="SAM" id="SignalP"/>
    </source>
</evidence>
<dbReference type="InterPro" id="IPR002495">
    <property type="entry name" value="Glyco_trans_8"/>
</dbReference>